<dbReference type="EMBL" id="CAWYQH010000119">
    <property type="protein sequence ID" value="CAK8691758.1"/>
    <property type="molecule type" value="Genomic_DNA"/>
</dbReference>
<sequence length="103" mass="11729">MAPPCVPPTAIWHKLDISYLSTWKAEEAESAELLPEPLCSMSWEHRKMFQALERDEATARVVIQIISFFKCVRILPPAGFSVNKTFKIQKMTSRSKIVSSPSY</sequence>
<dbReference type="Proteomes" id="UP001642483">
    <property type="component" value="Unassembled WGS sequence"/>
</dbReference>
<proteinExistence type="predicted"/>
<organism evidence="1 2">
    <name type="scientific">Clavelina lepadiformis</name>
    <name type="common">Light-bulb sea squirt</name>
    <name type="synonym">Ascidia lepadiformis</name>
    <dbReference type="NCBI Taxonomy" id="159417"/>
    <lineage>
        <taxon>Eukaryota</taxon>
        <taxon>Metazoa</taxon>
        <taxon>Chordata</taxon>
        <taxon>Tunicata</taxon>
        <taxon>Ascidiacea</taxon>
        <taxon>Aplousobranchia</taxon>
        <taxon>Clavelinidae</taxon>
        <taxon>Clavelina</taxon>
    </lineage>
</organism>
<keyword evidence="2" id="KW-1185">Reference proteome</keyword>
<evidence type="ECO:0000313" key="2">
    <source>
        <dbReference type="Proteomes" id="UP001642483"/>
    </source>
</evidence>
<gene>
    <name evidence="1" type="ORF">CVLEPA_LOCUS24519</name>
</gene>
<evidence type="ECO:0000313" key="1">
    <source>
        <dbReference type="EMBL" id="CAK8691758.1"/>
    </source>
</evidence>
<protein>
    <submittedName>
        <fullName evidence="1">Uncharacterized protein</fullName>
    </submittedName>
</protein>
<accession>A0ABP0GL79</accession>
<name>A0ABP0GL79_CLALP</name>
<comment type="caution">
    <text evidence="1">The sequence shown here is derived from an EMBL/GenBank/DDBJ whole genome shotgun (WGS) entry which is preliminary data.</text>
</comment>
<reference evidence="1 2" key="1">
    <citation type="submission" date="2024-02" db="EMBL/GenBank/DDBJ databases">
        <authorList>
            <person name="Daric V."/>
            <person name="Darras S."/>
        </authorList>
    </citation>
    <scope>NUCLEOTIDE SEQUENCE [LARGE SCALE GENOMIC DNA]</scope>
</reference>